<accession>A0A8D8X7M0</accession>
<feature type="region of interest" description="Disordered" evidence="1">
    <location>
        <begin position="1"/>
        <end position="42"/>
    </location>
</feature>
<feature type="compositionally biased region" description="Polar residues" evidence="1">
    <location>
        <begin position="1"/>
        <end position="23"/>
    </location>
</feature>
<dbReference type="AlphaFoldDB" id="A0A8D8X7M0"/>
<sequence length="153" mass="16962">MSRKLSSTFWSRNPMTLLRSTSPPQLPPNHPNQRSTSSDIRPRNKKVTQTLLHHPAVNTVPLQVDPPQVTATEPHPQVPTVPLVDQDLTRSSHLLLGSIQCCQSVLISPNGEDLSRWFGGEDQVAIILIYLLSAVILHFSQTGDKSRLLCLGF</sequence>
<organism evidence="2">
    <name type="scientific">Cacopsylla melanoneura</name>
    <dbReference type="NCBI Taxonomy" id="428564"/>
    <lineage>
        <taxon>Eukaryota</taxon>
        <taxon>Metazoa</taxon>
        <taxon>Ecdysozoa</taxon>
        <taxon>Arthropoda</taxon>
        <taxon>Hexapoda</taxon>
        <taxon>Insecta</taxon>
        <taxon>Pterygota</taxon>
        <taxon>Neoptera</taxon>
        <taxon>Paraneoptera</taxon>
        <taxon>Hemiptera</taxon>
        <taxon>Sternorrhyncha</taxon>
        <taxon>Psylloidea</taxon>
        <taxon>Psyllidae</taxon>
        <taxon>Psyllinae</taxon>
        <taxon>Cacopsylla</taxon>
    </lineage>
</organism>
<protein>
    <submittedName>
        <fullName evidence="2">Uncharacterized protein</fullName>
    </submittedName>
</protein>
<proteinExistence type="predicted"/>
<dbReference type="EMBL" id="HBUF01268233">
    <property type="protein sequence ID" value="CAG6684590.1"/>
    <property type="molecule type" value="Transcribed_RNA"/>
</dbReference>
<reference evidence="2" key="1">
    <citation type="submission" date="2021-05" db="EMBL/GenBank/DDBJ databases">
        <authorList>
            <person name="Alioto T."/>
            <person name="Alioto T."/>
            <person name="Gomez Garrido J."/>
        </authorList>
    </citation>
    <scope>NUCLEOTIDE SEQUENCE</scope>
</reference>
<evidence type="ECO:0000313" key="2">
    <source>
        <dbReference type="EMBL" id="CAG6684590.1"/>
    </source>
</evidence>
<evidence type="ECO:0000256" key="1">
    <source>
        <dbReference type="SAM" id="MobiDB-lite"/>
    </source>
</evidence>
<name>A0A8D8X7M0_9HEMI</name>